<keyword evidence="10" id="KW-0439">Lignin degradation</keyword>
<organism evidence="16 17">
    <name type="scientific">Hortaea werneckii</name>
    <name type="common">Black yeast</name>
    <name type="synonym">Cladosporium werneckii</name>
    <dbReference type="NCBI Taxonomy" id="91943"/>
    <lineage>
        <taxon>Eukaryota</taxon>
        <taxon>Fungi</taxon>
        <taxon>Dikarya</taxon>
        <taxon>Ascomycota</taxon>
        <taxon>Pezizomycotina</taxon>
        <taxon>Dothideomycetes</taxon>
        <taxon>Dothideomycetidae</taxon>
        <taxon>Mycosphaerellales</taxon>
        <taxon>Teratosphaeriaceae</taxon>
        <taxon>Hortaea</taxon>
    </lineage>
</organism>
<evidence type="ECO:0000259" key="13">
    <source>
        <dbReference type="Pfam" id="PF00394"/>
    </source>
</evidence>
<dbReference type="PANTHER" id="PTHR11709">
    <property type="entry name" value="MULTI-COPPER OXIDASE"/>
    <property type="match status" value="1"/>
</dbReference>
<proteinExistence type="inferred from homology"/>
<evidence type="ECO:0000256" key="4">
    <source>
        <dbReference type="ARBA" id="ARBA00012297"/>
    </source>
</evidence>
<dbReference type="InterPro" id="IPR008972">
    <property type="entry name" value="Cupredoxin"/>
</dbReference>
<dbReference type="AlphaFoldDB" id="A0A3M7F9V3"/>
<evidence type="ECO:0000256" key="6">
    <source>
        <dbReference type="ARBA" id="ARBA00022737"/>
    </source>
</evidence>
<feature type="compositionally biased region" description="Low complexity" evidence="11">
    <location>
        <begin position="29"/>
        <end position="88"/>
    </location>
</feature>
<evidence type="ECO:0000256" key="11">
    <source>
        <dbReference type="SAM" id="MobiDB-lite"/>
    </source>
</evidence>
<protein>
    <recommendedName>
        <fullName evidence="4">laccase</fullName>
        <ecNumber evidence="4">1.10.3.2</ecNumber>
    </recommendedName>
</protein>
<comment type="cofactor">
    <cofactor evidence="2">
        <name>Cu cation</name>
        <dbReference type="ChEBI" id="CHEBI:23378"/>
    </cofactor>
</comment>
<keyword evidence="6" id="KW-0677">Repeat</keyword>
<dbReference type="PROSITE" id="PS00080">
    <property type="entry name" value="MULTICOPPER_OXIDASE2"/>
    <property type="match status" value="1"/>
</dbReference>
<name>A0A3M7F9V3_HORWE</name>
<evidence type="ECO:0000256" key="10">
    <source>
        <dbReference type="ARBA" id="ARBA00023185"/>
    </source>
</evidence>
<dbReference type="GO" id="GO:0046274">
    <property type="term" value="P:lignin catabolic process"/>
    <property type="evidence" value="ECO:0007669"/>
    <property type="project" value="UniProtKB-KW"/>
</dbReference>
<dbReference type="EC" id="1.10.3.2" evidence="4"/>
<comment type="catalytic activity">
    <reaction evidence="1">
        <text>4 hydroquinone + O2 = 4 benzosemiquinone + 2 H2O</text>
        <dbReference type="Rhea" id="RHEA:11276"/>
        <dbReference type="ChEBI" id="CHEBI:15377"/>
        <dbReference type="ChEBI" id="CHEBI:15379"/>
        <dbReference type="ChEBI" id="CHEBI:17594"/>
        <dbReference type="ChEBI" id="CHEBI:17977"/>
        <dbReference type="EC" id="1.10.3.2"/>
    </reaction>
</comment>
<feature type="domain" description="Plastocyanin-like" evidence="14">
    <location>
        <begin position="485"/>
        <end position="603"/>
    </location>
</feature>
<dbReference type="CDD" id="cd13854">
    <property type="entry name" value="CuRO_1_MaLCC_like"/>
    <property type="match status" value="1"/>
</dbReference>
<keyword evidence="5" id="KW-0479">Metal-binding</keyword>
<comment type="caution">
    <text evidence="16">The sequence shown here is derived from an EMBL/GenBank/DDBJ whole genome shotgun (WGS) entry which is preliminary data.</text>
</comment>
<dbReference type="Pfam" id="PF07732">
    <property type="entry name" value="Cu-oxidase_3"/>
    <property type="match status" value="1"/>
</dbReference>
<dbReference type="GO" id="GO:0052716">
    <property type="term" value="F:hydroquinone:oxygen oxidoreductase activity"/>
    <property type="evidence" value="ECO:0007669"/>
    <property type="project" value="UniProtKB-EC"/>
</dbReference>
<feature type="domain" description="Plastocyanin-like" evidence="15">
    <location>
        <begin position="133"/>
        <end position="247"/>
    </location>
</feature>
<evidence type="ECO:0000313" key="16">
    <source>
        <dbReference type="EMBL" id="RMY85396.1"/>
    </source>
</evidence>
<evidence type="ECO:0000256" key="12">
    <source>
        <dbReference type="SAM" id="SignalP"/>
    </source>
</evidence>
<dbReference type="FunFam" id="2.60.40.420:FF:000021">
    <property type="entry name" value="Extracellular dihydrogeodin oxidase/laccase"/>
    <property type="match status" value="1"/>
</dbReference>
<keyword evidence="7" id="KW-0560">Oxidoreductase</keyword>
<dbReference type="Proteomes" id="UP000268823">
    <property type="component" value="Unassembled WGS sequence"/>
</dbReference>
<dbReference type="CDD" id="cd13880">
    <property type="entry name" value="CuRO_2_MaLCC_like"/>
    <property type="match status" value="1"/>
</dbReference>
<dbReference type="Pfam" id="PF07731">
    <property type="entry name" value="Cu-oxidase_2"/>
    <property type="match status" value="1"/>
</dbReference>
<feature type="chain" id="PRO_5018217678" description="laccase" evidence="12">
    <location>
        <begin position="21"/>
        <end position="672"/>
    </location>
</feature>
<keyword evidence="8" id="KW-0186">Copper</keyword>
<dbReference type="GO" id="GO:0005507">
    <property type="term" value="F:copper ion binding"/>
    <property type="evidence" value="ECO:0007669"/>
    <property type="project" value="InterPro"/>
</dbReference>
<evidence type="ECO:0000259" key="14">
    <source>
        <dbReference type="Pfam" id="PF07731"/>
    </source>
</evidence>
<gene>
    <name evidence="16" type="ORF">D0861_06453</name>
</gene>
<keyword evidence="12" id="KW-0732">Signal</keyword>
<sequence length="672" mass="72949">MKILSLLAILCIGSNTLVEALPGHLEGRATTSPSTKKKTSTSSVKPSTKTSTTTTAKTSPKTSSKATTSLTSLTSSTSTKTSSAATSTRTADSSCKNTAFTRQCWGNGFSIAADFDNKWPVTGKTKYYDLTFTNGTRNPDGGPSRPVFLINGDFPGPTIYADWGDTVQVTVHNELEANGTGIHWHGIRQKNSNTEDGVPGITECPLAPGDTKVYTFTATQYGTSWYHSHWSSQYGDGILGAMVINGPATANYDFDLGPLMVMDWYYTPAATLAWRSAHIGGRPATADNALINGTNKSPSGSTGKYHSMTATKGKKYRLRIINTSVDNHFMVSLDNHPFQVITSDFVPIKPYYADWIFLGIGQRYDVVINANQTSGNYYFRALVPGGCGTNANSDIKSIFHYADAAIADPTSSAKSVTPRCTDEKGLQPYWDSFVPEGPLANGAELNVSIQVGLDFDGSTLVKWGVNFSALSVVWDYPILQQVIDGNETYPSNANLIELSKPGEWYYWIIQEVAGTSAVNVPHPIHLHGHDFYILGTGIGDFTEDDLPNLDYNNPARRDVAMLDAGGWLVIAFQTDNPGAWIMHCHIAWHAGEGLAVQFLETKDQIPGIRAPSTDWTETCANWKTFYPEDATYLRDSGVSCPTSGVIFMFFANVSTGFGYLSIGRISSNVVVH</sequence>
<dbReference type="EMBL" id="QWIR01000131">
    <property type="protein sequence ID" value="RMY85396.1"/>
    <property type="molecule type" value="Genomic_DNA"/>
</dbReference>
<evidence type="ECO:0000256" key="5">
    <source>
        <dbReference type="ARBA" id="ARBA00022723"/>
    </source>
</evidence>
<evidence type="ECO:0000256" key="9">
    <source>
        <dbReference type="ARBA" id="ARBA00023180"/>
    </source>
</evidence>
<dbReference type="FunFam" id="2.60.40.420:FF:000038">
    <property type="entry name" value="Extracellular dihydrogeodin oxidase/laccase"/>
    <property type="match status" value="1"/>
</dbReference>
<dbReference type="VEuPathDB" id="FungiDB:BTJ68_02545"/>
<keyword evidence="9" id="KW-0325">Glycoprotein</keyword>
<dbReference type="PROSITE" id="PS00079">
    <property type="entry name" value="MULTICOPPER_OXIDASE1"/>
    <property type="match status" value="1"/>
</dbReference>
<reference evidence="16 17" key="1">
    <citation type="journal article" date="2018" name="BMC Genomics">
        <title>Genomic evidence for intraspecific hybridization in a clonal and extremely halotolerant yeast.</title>
        <authorList>
            <person name="Gostincar C."/>
            <person name="Stajich J.E."/>
            <person name="Zupancic J."/>
            <person name="Zalar P."/>
            <person name="Gunde-Cimerman N."/>
        </authorList>
    </citation>
    <scope>NUCLEOTIDE SEQUENCE [LARGE SCALE GENOMIC DNA]</scope>
    <source>
        <strain evidence="16 17">EXF-2788</strain>
    </source>
</reference>
<evidence type="ECO:0000256" key="2">
    <source>
        <dbReference type="ARBA" id="ARBA00001935"/>
    </source>
</evidence>
<dbReference type="InterPro" id="IPR001117">
    <property type="entry name" value="Cu-oxidase_2nd"/>
</dbReference>
<evidence type="ECO:0000313" key="17">
    <source>
        <dbReference type="Proteomes" id="UP000268823"/>
    </source>
</evidence>
<evidence type="ECO:0000259" key="15">
    <source>
        <dbReference type="Pfam" id="PF07732"/>
    </source>
</evidence>
<dbReference type="Gene3D" id="2.60.40.420">
    <property type="entry name" value="Cupredoxins - blue copper proteins"/>
    <property type="match status" value="3"/>
</dbReference>
<dbReference type="PANTHER" id="PTHR11709:SF87">
    <property type="entry name" value="LACCASE"/>
    <property type="match status" value="1"/>
</dbReference>
<dbReference type="InterPro" id="IPR002355">
    <property type="entry name" value="Cu_oxidase_Cu_BS"/>
</dbReference>
<accession>A0A3M7F9V3</accession>
<evidence type="ECO:0000256" key="8">
    <source>
        <dbReference type="ARBA" id="ARBA00023008"/>
    </source>
</evidence>
<dbReference type="CDD" id="cd13901">
    <property type="entry name" value="CuRO_3_MaLCC_like"/>
    <property type="match status" value="1"/>
</dbReference>
<feature type="signal peptide" evidence="12">
    <location>
        <begin position="1"/>
        <end position="20"/>
    </location>
</feature>
<feature type="region of interest" description="Disordered" evidence="11">
    <location>
        <begin position="26"/>
        <end position="88"/>
    </location>
</feature>
<dbReference type="InterPro" id="IPR011706">
    <property type="entry name" value="Cu-oxidase_C"/>
</dbReference>
<dbReference type="InterPro" id="IPR045087">
    <property type="entry name" value="Cu-oxidase_fam"/>
</dbReference>
<evidence type="ECO:0000256" key="1">
    <source>
        <dbReference type="ARBA" id="ARBA00000349"/>
    </source>
</evidence>
<dbReference type="InterPro" id="IPR033138">
    <property type="entry name" value="Cu_oxidase_CS"/>
</dbReference>
<comment type="similarity">
    <text evidence="3">Belongs to the multicopper oxidase family.</text>
</comment>
<dbReference type="OrthoDB" id="2121828at2759"/>
<evidence type="ECO:0000256" key="3">
    <source>
        <dbReference type="ARBA" id="ARBA00010609"/>
    </source>
</evidence>
<feature type="domain" description="Plastocyanin-like" evidence="13">
    <location>
        <begin position="258"/>
        <end position="401"/>
    </location>
</feature>
<dbReference type="SUPFAM" id="SSF49503">
    <property type="entry name" value="Cupredoxins"/>
    <property type="match status" value="3"/>
</dbReference>
<dbReference type="InterPro" id="IPR011707">
    <property type="entry name" value="Cu-oxidase-like_N"/>
</dbReference>
<evidence type="ECO:0000256" key="7">
    <source>
        <dbReference type="ARBA" id="ARBA00023002"/>
    </source>
</evidence>
<dbReference type="Pfam" id="PF00394">
    <property type="entry name" value="Cu-oxidase"/>
    <property type="match status" value="1"/>
</dbReference>